<keyword evidence="2" id="KW-1185">Reference proteome</keyword>
<comment type="caution">
    <text evidence="1">The sequence shown here is derived from an EMBL/GenBank/DDBJ whole genome shotgun (WGS) entry which is preliminary data.</text>
</comment>
<dbReference type="Proteomes" id="UP001341840">
    <property type="component" value="Unassembled WGS sequence"/>
</dbReference>
<proteinExistence type="predicted"/>
<name>A0ABU6QGC8_9FABA</name>
<evidence type="ECO:0000313" key="2">
    <source>
        <dbReference type="Proteomes" id="UP001341840"/>
    </source>
</evidence>
<gene>
    <name evidence="1" type="ORF">PIB30_045200</name>
</gene>
<evidence type="ECO:0000313" key="1">
    <source>
        <dbReference type="EMBL" id="MED6110690.1"/>
    </source>
</evidence>
<organism evidence="1 2">
    <name type="scientific">Stylosanthes scabra</name>
    <dbReference type="NCBI Taxonomy" id="79078"/>
    <lineage>
        <taxon>Eukaryota</taxon>
        <taxon>Viridiplantae</taxon>
        <taxon>Streptophyta</taxon>
        <taxon>Embryophyta</taxon>
        <taxon>Tracheophyta</taxon>
        <taxon>Spermatophyta</taxon>
        <taxon>Magnoliopsida</taxon>
        <taxon>eudicotyledons</taxon>
        <taxon>Gunneridae</taxon>
        <taxon>Pentapetalae</taxon>
        <taxon>rosids</taxon>
        <taxon>fabids</taxon>
        <taxon>Fabales</taxon>
        <taxon>Fabaceae</taxon>
        <taxon>Papilionoideae</taxon>
        <taxon>50 kb inversion clade</taxon>
        <taxon>dalbergioids sensu lato</taxon>
        <taxon>Dalbergieae</taxon>
        <taxon>Pterocarpus clade</taxon>
        <taxon>Stylosanthes</taxon>
    </lineage>
</organism>
<dbReference type="EMBL" id="JASCZI010000274">
    <property type="protein sequence ID" value="MED6110690.1"/>
    <property type="molecule type" value="Genomic_DNA"/>
</dbReference>
<sequence>MKKHATRLGRKLFYFILKQELSTSPSTIFALKISDATSLVRLTDWLGGSILLYATSPQMTRIETRLKGNIERRPIHNYPLRSAPLDDGGRNSHLNRSLHWHSFLGNAHINCDEVSGIDNAPGLRPYAVGVWVMRLQQQIMVHQNAWLFCPQGGLPMYKASRGLYNLMHATLLVLLGSKRMLRSRFIFTEQQAKSN</sequence>
<reference evidence="1 2" key="1">
    <citation type="journal article" date="2023" name="Plants (Basel)">
        <title>Bridging the Gap: Combining Genomics and Transcriptomics Approaches to Understand Stylosanthes scabra, an Orphan Legume from the Brazilian Caatinga.</title>
        <authorList>
            <person name="Ferreira-Neto J.R.C."/>
            <person name="da Silva M.D."/>
            <person name="Binneck E."/>
            <person name="de Melo N.F."/>
            <person name="da Silva R.H."/>
            <person name="de Melo A.L.T.M."/>
            <person name="Pandolfi V."/>
            <person name="Bustamante F.O."/>
            <person name="Brasileiro-Vidal A.C."/>
            <person name="Benko-Iseppon A.M."/>
        </authorList>
    </citation>
    <scope>NUCLEOTIDE SEQUENCE [LARGE SCALE GENOMIC DNA]</scope>
    <source>
        <tissue evidence="1">Leaves</tissue>
    </source>
</reference>
<protein>
    <submittedName>
        <fullName evidence="1">Uncharacterized protein</fullName>
    </submittedName>
</protein>
<accession>A0ABU6QGC8</accession>